<dbReference type="Proteomes" id="UP000009044">
    <property type="component" value="Chromosome"/>
</dbReference>
<evidence type="ECO:0000313" key="1">
    <source>
        <dbReference type="EMBL" id="BAK82863.1"/>
    </source>
</evidence>
<sequence length="43" mass="4872">MDCNCTDFCAAMLSRLSYVIFYMFFNMLHGWVRCGGVAGGGYY</sequence>
<evidence type="ECO:0000313" key="2">
    <source>
        <dbReference type="Proteomes" id="UP000009044"/>
    </source>
</evidence>
<organism evidence="1 2">
    <name type="scientific">Komagataeibacter medellinensis (strain NBRC 3288 / BCRC 11682 / LMG 1693 / Kondo 51)</name>
    <name type="common">Gluconacetobacter medellinensis</name>
    <dbReference type="NCBI Taxonomy" id="634177"/>
    <lineage>
        <taxon>Bacteria</taxon>
        <taxon>Pseudomonadati</taxon>
        <taxon>Pseudomonadota</taxon>
        <taxon>Alphaproteobacteria</taxon>
        <taxon>Acetobacterales</taxon>
        <taxon>Acetobacteraceae</taxon>
        <taxon>Komagataeibacter</taxon>
    </lineage>
</organism>
<dbReference type="KEGG" id="gxy:GLX_04510"/>
<dbReference type="AlphaFoldDB" id="G2I416"/>
<dbReference type="PATRIC" id="fig|634177.7.peg.526"/>
<gene>
    <name evidence="1" type="ordered locus">GLX_04510</name>
</gene>
<accession>G2I416</accession>
<dbReference type="HOGENOM" id="CLU_3234954_0_0_5"/>
<dbReference type="STRING" id="634177.GLX_04510"/>
<name>G2I416_KOMMN</name>
<proteinExistence type="predicted"/>
<dbReference type="EMBL" id="AP012159">
    <property type="protein sequence ID" value="BAK82863.1"/>
    <property type="molecule type" value="Genomic_DNA"/>
</dbReference>
<reference evidence="2" key="1">
    <citation type="journal article" date="2011" name="J. Bacteriol.">
        <title>Complete genome sequence of NBRC 3288, a unique cellulose-nonproducing strain of Gluconacetobacter xylinus isolated from vinegar.</title>
        <authorList>
            <person name="Ogino H."/>
            <person name="Azuma Y."/>
            <person name="Hosoyama A."/>
            <person name="Nakazawa H."/>
            <person name="Matsutani M."/>
            <person name="Hasegawa A."/>
            <person name="Otsuyama K."/>
            <person name="Matsushita K."/>
            <person name="Fujita N."/>
            <person name="Shirai M."/>
        </authorList>
    </citation>
    <scope>NUCLEOTIDE SEQUENCE [LARGE SCALE GENOMIC DNA]</scope>
    <source>
        <strain evidence="2">NBRC 3288 / BCRC 11682 / LMG 1693</strain>
    </source>
</reference>
<protein>
    <submittedName>
        <fullName evidence="1">Uncharacterized protein</fullName>
    </submittedName>
</protein>